<proteinExistence type="predicted"/>
<dbReference type="EMBL" id="ATAM02000013">
    <property type="protein sequence ID" value="KAL0240547.1"/>
    <property type="molecule type" value="Genomic_DNA"/>
</dbReference>
<protein>
    <submittedName>
        <fullName evidence="1">Uncharacterized protein</fullName>
    </submittedName>
</protein>
<accession>A0ABR3BIM5</accession>
<reference evidence="2" key="1">
    <citation type="submission" date="2015-01" db="EMBL/GenBank/DDBJ databases">
        <title>The Genome Sequence of Cryptococcus gattii MMRL2647.</title>
        <authorList>
            <consortium name="The Broad Institute Genomics Platform"/>
            <person name="Cuomo C."/>
            <person name="Litvintseva A."/>
            <person name="Chen Y."/>
            <person name="Heitman J."/>
            <person name="Sun S."/>
            <person name="Springer D."/>
            <person name="Dromer F."/>
            <person name="Young S."/>
            <person name="Zeng Q."/>
            <person name="Gargeya S."/>
            <person name="Abouelleil A."/>
            <person name="Alvarado L."/>
            <person name="Chapman S.B."/>
            <person name="Gainer-Dewar J."/>
            <person name="Goldberg J."/>
            <person name="Griggs A."/>
            <person name="Gujja S."/>
            <person name="Hansen M."/>
            <person name="Howarth C."/>
            <person name="Imamovic A."/>
            <person name="Larimer J."/>
            <person name="Murphy C."/>
            <person name="Naylor J."/>
            <person name="Pearson M."/>
            <person name="Priest M."/>
            <person name="Roberts A."/>
            <person name="Saif S."/>
            <person name="Shea T."/>
            <person name="Sykes S."/>
            <person name="Wortman J."/>
            <person name="Nusbaum C."/>
            <person name="Birren B."/>
        </authorList>
    </citation>
    <scope>NUCLEOTIDE SEQUENCE [LARGE SCALE GENOMIC DNA]</scope>
    <source>
        <strain evidence="2">IND107</strain>
    </source>
</reference>
<comment type="caution">
    <text evidence="1">The sequence shown here is derived from an EMBL/GenBank/DDBJ whole genome shotgun (WGS) entry which is preliminary data.</text>
</comment>
<dbReference type="GeneID" id="91993198"/>
<name>A0ABR3BIM5_9TREE</name>
<sequence>MLVLIREAIISPSTREHLDNNNIKSLPRRKKDEHQLAYSAQVIFSKKDVDDYSIGGSTMAPLKIENPQNILIMLCLM</sequence>
<dbReference type="Proteomes" id="UP000054399">
    <property type="component" value="Unassembled WGS sequence"/>
</dbReference>
<reference evidence="1 2" key="2">
    <citation type="submission" date="2024-01" db="EMBL/GenBank/DDBJ databases">
        <title>Comparative genomics of Cryptococcus and Kwoniella reveals pathogenesis evolution and contrasting modes of karyotype evolution via chromosome fusion or intercentromeric recombination.</title>
        <authorList>
            <person name="Coelho M.A."/>
            <person name="David-Palma M."/>
            <person name="Shea T."/>
            <person name="Bowers K."/>
            <person name="Mcginley-Smith S."/>
            <person name="Mohammad A.W."/>
            <person name="Gnirke A."/>
            <person name="Yurkov A.M."/>
            <person name="Nowrousian M."/>
            <person name="Sun S."/>
            <person name="Cuomo C.A."/>
            <person name="Heitman J."/>
        </authorList>
    </citation>
    <scope>NUCLEOTIDE SEQUENCE [LARGE SCALE GENOMIC DNA]</scope>
    <source>
        <strain evidence="1 2">IND107</strain>
    </source>
</reference>
<dbReference type="RefSeq" id="XP_066611046.1">
    <property type="nucleotide sequence ID" value="XM_066760774.1"/>
</dbReference>
<evidence type="ECO:0000313" key="2">
    <source>
        <dbReference type="Proteomes" id="UP000054399"/>
    </source>
</evidence>
<gene>
    <name evidence="1" type="ORF">I308_106343</name>
</gene>
<evidence type="ECO:0000313" key="1">
    <source>
        <dbReference type="EMBL" id="KAL0240547.1"/>
    </source>
</evidence>
<organism evidence="1 2">
    <name type="scientific">Cryptococcus tetragattii IND107</name>
    <dbReference type="NCBI Taxonomy" id="1296105"/>
    <lineage>
        <taxon>Eukaryota</taxon>
        <taxon>Fungi</taxon>
        <taxon>Dikarya</taxon>
        <taxon>Basidiomycota</taxon>
        <taxon>Agaricomycotina</taxon>
        <taxon>Tremellomycetes</taxon>
        <taxon>Tremellales</taxon>
        <taxon>Cryptococcaceae</taxon>
        <taxon>Cryptococcus</taxon>
        <taxon>Cryptococcus gattii species complex</taxon>
    </lineage>
</organism>
<keyword evidence="2" id="KW-1185">Reference proteome</keyword>